<dbReference type="GO" id="GO:0005829">
    <property type="term" value="C:cytosol"/>
    <property type="evidence" value="ECO:0007669"/>
    <property type="project" value="TreeGrafter"/>
</dbReference>
<dbReference type="Proteomes" id="UP000324629">
    <property type="component" value="Unassembled WGS sequence"/>
</dbReference>
<comment type="catalytic activity">
    <reaction evidence="4">
        <text>O-phospho-L-seryl-[protein] + H2O = L-seryl-[protein] + phosphate</text>
        <dbReference type="Rhea" id="RHEA:20629"/>
        <dbReference type="Rhea" id="RHEA-COMP:9863"/>
        <dbReference type="Rhea" id="RHEA-COMP:11604"/>
        <dbReference type="ChEBI" id="CHEBI:15377"/>
        <dbReference type="ChEBI" id="CHEBI:29999"/>
        <dbReference type="ChEBI" id="CHEBI:43474"/>
        <dbReference type="ChEBI" id="CHEBI:83421"/>
        <dbReference type="EC" id="3.1.3.16"/>
    </reaction>
</comment>
<dbReference type="GO" id="GO:0007165">
    <property type="term" value="P:signal transduction"/>
    <property type="evidence" value="ECO:0007669"/>
    <property type="project" value="TreeGrafter"/>
</dbReference>
<dbReference type="PANTHER" id="PTHR45948">
    <property type="entry name" value="DUAL SPECIFICITY PROTEIN PHOSPHATASE DDB_G0269404-RELATED"/>
    <property type="match status" value="1"/>
</dbReference>
<keyword evidence="3" id="KW-0904">Protein phosphatase</keyword>
<dbReference type="GO" id="GO:0004725">
    <property type="term" value="F:protein tyrosine phosphatase activity"/>
    <property type="evidence" value="ECO:0007669"/>
    <property type="project" value="TreeGrafter"/>
</dbReference>
<keyword evidence="2" id="KW-0378">Hydrolase</keyword>
<feature type="domain" description="Tyrosine-protein phosphatase" evidence="6">
    <location>
        <begin position="4"/>
        <end position="143"/>
    </location>
</feature>
<evidence type="ECO:0000256" key="4">
    <source>
        <dbReference type="ARBA" id="ARBA00047761"/>
    </source>
</evidence>
<reference evidence="7 8" key="1">
    <citation type="journal article" date="2019" name="Gigascience">
        <title>Whole-genome sequence of the oriental lung fluke Paragonimus westermani.</title>
        <authorList>
            <person name="Oey H."/>
            <person name="Zakrzewski M."/>
            <person name="Narain K."/>
            <person name="Devi K.R."/>
            <person name="Agatsuma T."/>
            <person name="Nawaratna S."/>
            <person name="Gobert G.N."/>
            <person name="Jones M.K."/>
            <person name="Ragan M.A."/>
            <person name="McManus D.P."/>
            <person name="Krause L."/>
        </authorList>
    </citation>
    <scope>NUCLEOTIDE SEQUENCE [LARGE SCALE GENOMIC DNA]</scope>
    <source>
        <strain evidence="7 8">IND2009</strain>
    </source>
</reference>
<evidence type="ECO:0000256" key="1">
    <source>
        <dbReference type="ARBA" id="ARBA00008601"/>
    </source>
</evidence>
<dbReference type="Gene3D" id="3.90.190.10">
    <property type="entry name" value="Protein tyrosine phosphatase superfamily"/>
    <property type="match status" value="1"/>
</dbReference>
<evidence type="ECO:0000313" key="7">
    <source>
        <dbReference type="EMBL" id="KAA3674611.1"/>
    </source>
</evidence>
<comment type="caution">
    <text evidence="7">The sequence shown here is derived from an EMBL/GenBank/DDBJ whole genome shotgun (WGS) entry which is preliminary data.</text>
</comment>
<sequence length="396" mass="43370">MGGSVTKVLQGLYVGRLDNVTDEKVLIADCISHILVVQEFKHEIEKSAGRHYLQLLIPEHDDHSLLRQLSEANDFIHSGRMNLGNVLVCSDSGMSANVAVVVAYLMSVYLLDRHSALAVVRALKPGAQPVLSLQTQLEGFDTDSSPNCDQSNSPGSVPLCTAHSEHKRLMEKFGFWPCLEEDMQSLQLAINSVDSQSYPLCLGEFDTSLKKPVEGCIALEHTPSAVRLRRDSCESCQRDVRLNIPATPPSTPNSLNLAQTGRTLCEFAGIPVNAGLSELELFPLDPSVVDPDNHPLERSPNQELSPTWGVHNGRSVHYDEYDLNAEEVGLELKAENEDDDVPGAVPMPSLSTRTAVVHNQRSGLAASYSVQLPSEKRLDRVPLAHTFAPLGLFRLL</sequence>
<dbReference type="InterPro" id="IPR029021">
    <property type="entry name" value="Prot-tyrosine_phosphatase-like"/>
</dbReference>
<evidence type="ECO:0000256" key="3">
    <source>
        <dbReference type="ARBA" id="ARBA00022912"/>
    </source>
</evidence>
<dbReference type="CDD" id="cd14498">
    <property type="entry name" value="DSP"/>
    <property type="match status" value="1"/>
</dbReference>
<evidence type="ECO:0000256" key="5">
    <source>
        <dbReference type="ARBA" id="ARBA00048336"/>
    </source>
</evidence>
<evidence type="ECO:0000256" key="2">
    <source>
        <dbReference type="ARBA" id="ARBA00022801"/>
    </source>
</evidence>
<comment type="similarity">
    <text evidence="1">Belongs to the protein-tyrosine phosphatase family. Non-receptor class dual specificity subfamily.</text>
</comment>
<gene>
    <name evidence="7" type="ORF">DEA37_0004028</name>
</gene>
<dbReference type="SUPFAM" id="SSF52799">
    <property type="entry name" value="(Phosphotyrosine protein) phosphatases II"/>
    <property type="match status" value="1"/>
</dbReference>
<dbReference type="Pfam" id="PF00782">
    <property type="entry name" value="DSPc"/>
    <property type="match status" value="1"/>
</dbReference>
<dbReference type="InterPro" id="IPR020422">
    <property type="entry name" value="TYR_PHOSPHATASE_DUAL_dom"/>
</dbReference>
<accession>A0A5J4NG11</accession>
<proteinExistence type="inferred from homology"/>
<comment type="catalytic activity">
    <reaction evidence="5">
        <text>O-phospho-L-threonyl-[protein] + H2O = L-threonyl-[protein] + phosphate</text>
        <dbReference type="Rhea" id="RHEA:47004"/>
        <dbReference type="Rhea" id="RHEA-COMP:11060"/>
        <dbReference type="Rhea" id="RHEA-COMP:11605"/>
        <dbReference type="ChEBI" id="CHEBI:15377"/>
        <dbReference type="ChEBI" id="CHEBI:30013"/>
        <dbReference type="ChEBI" id="CHEBI:43474"/>
        <dbReference type="ChEBI" id="CHEBI:61977"/>
        <dbReference type="EC" id="3.1.3.16"/>
    </reaction>
</comment>
<dbReference type="AlphaFoldDB" id="A0A5J4NG11"/>
<dbReference type="PANTHER" id="PTHR45948:SF2">
    <property type="entry name" value="DUAL SPECIFICITY PROTEIN PHOSPHATASE"/>
    <property type="match status" value="1"/>
</dbReference>
<dbReference type="GO" id="GO:0004722">
    <property type="term" value="F:protein serine/threonine phosphatase activity"/>
    <property type="evidence" value="ECO:0007669"/>
    <property type="project" value="UniProtKB-EC"/>
</dbReference>
<dbReference type="EMBL" id="QNGE01003024">
    <property type="protein sequence ID" value="KAA3674611.1"/>
    <property type="molecule type" value="Genomic_DNA"/>
</dbReference>
<dbReference type="InterPro" id="IPR000340">
    <property type="entry name" value="Dual-sp_phosphatase_cat-dom"/>
</dbReference>
<keyword evidence="8" id="KW-1185">Reference proteome</keyword>
<protein>
    <recommendedName>
        <fullName evidence="6">Tyrosine-protein phosphatase domain-containing protein</fullName>
    </recommendedName>
</protein>
<organism evidence="7 8">
    <name type="scientific">Paragonimus westermani</name>
    <dbReference type="NCBI Taxonomy" id="34504"/>
    <lineage>
        <taxon>Eukaryota</taxon>
        <taxon>Metazoa</taxon>
        <taxon>Spiralia</taxon>
        <taxon>Lophotrochozoa</taxon>
        <taxon>Platyhelminthes</taxon>
        <taxon>Trematoda</taxon>
        <taxon>Digenea</taxon>
        <taxon>Plagiorchiida</taxon>
        <taxon>Troglotremata</taxon>
        <taxon>Troglotrematidae</taxon>
        <taxon>Paragonimus</taxon>
    </lineage>
</organism>
<name>A0A5J4NG11_9TREM</name>
<evidence type="ECO:0000313" key="8">
    <source>
        <dbReference type="Proteomes" id="UP000324629"/>
    </source>
</evidence>
<evidence type="ECO:0000259" key="6">
    <source>
        <dbReference type="SMART" id="SM00195"/>
    </source>
</evidence>
<dbReference type="SMART" id="SM00195">
    <property type="entry name" value="DSPc"/>
    <property type="match status" value="1"/>
</dbReference>